<evidence type="ECO:0000313" key="5">
    <source>
        <dbReference type="EMBL" id="JAS32386.1"/>
    </source>
</evidence>
<reference evidence="1" key="1">
    <citation type="submission" date="2015-12" db="EMBL/GenBank/DDBJ databases">
        <title>De novo transcriptome assembly of four potential Pierce s Disease insect vectors from Arizona vineyards.</title>
        <authorList>
            <person name="Tassone E.E."/>
        </authorList>
    </citation>
    <scope>NUCLEOTIDE SEQUENCE</scope>
</reference>
<dbReference type="EMBL" id="GEDC01012615">
    <property type="protein sequence ID" value="JAS24683.1"/>
    <property type="molecule type" value="Transcribed_RNA"/>
</dbReference>
<name>A0A1B6CYG8_9HEMI</name>
<dbReference type="AlphaFoldDB" id="A0A1B6CYG8"/>
<dbReference type="EMBL" id="GEDC01018779">
    <property type="protein sequence ID" value="JAS18519.1"/>
    <property type="molecule type" value="Transcribed_RNA"/>
</dbReference>
<dbReference type="EMBL" id="GEDC01004912">
    <property type="protein sequence ID" value="JAS32386.1"/>
    <property type="molecule type" value="Transcribed_RNA"/>
</dbReference>
<protein>
    <submittedName>
        <fullName evidence="1">Uncharacterized protein</fullName>
    </submittedName>
</protein>
<sequence>MACKFLRKIVQIFNNNTVTSKRKDKNSKTSTACSIHPNINNNQEILKFRRQQWIRIDEISKIPRVISLVPNHELFRIAAAIKRKTYEKLSETDDLVLQQNFLQLDSPKLQEENAKNDFILEGGNKNFPNETPDTLNSYGEINNLTSQLENSKIHFEDKTIDLEKQIETVKNCNSCYCSELCLTKEKLEDAINIKLEIEKTLKKNICASEKEIRDLKITVSNLEEINLKNKVSESNNLKQINRLETLCNELTQTKISLVSELKNMKHTLENNTRYFKEQSETYQIQISNLENDFSEHKTRSSKFNENFIETKKHLSDLKRENKYLKMTVINNKKEINDLNLEISQKTSDISKLTNIQTLNYDIKSLNDTIGKQKTEIMLVKQENYQAILRLEENLNINIVNDKKISNGVEVSMCDCKNIINENKTMATEQKKLQCMLSAYKKEVCELNKLLLKKSKEKEHQEIVLKSLIKENLKLITINTKQECKLTAYKNETKKLFTEQSKEVHQLSNDFKILKKETNELFEDKELKNFKIKPYEGFTNQIKTSIDHKILKIENNS</sequence>
<accession>A0A1B6CYG8</accession>
<dbReference type="EMBL" id="GEDC01014445">
    <property type="protein sequence ID" value="JAS22853.1"/>
    <property type="molecule type" value="Transcribed_RNA"/>
</dbReference>
<evidence type="ECO:0000313" key="1">
    <source>
        <dbReference type="EMBL" id="JAS18519.1"/>
    </source>
</evidence>
<evidence type="ECO:0000313" key="3">
    <source>
        <dbReference type="EMBL" id="JAS24683.1"/>
    </source>
</evidence>
<proteinExistence type="predicted"/>
<evidence type="ECO:0000313" key="2">
    <source>
        <dbReference type="EMBL" id="JAS22853.1"/>
    </source>
</evidence>
<organism evidence="1">
    <name type="scientific">Clastoptera arizonana</name>
    <name type="common">Arizona spittle bug</name>
    <dbReference type="NCBI Taxonomy" id="38151"/>
    <lineage>
        <taxon>Eukaryota</taxon>
        <taxon>Metazoa</taxon>
        <taxon>Ecdysozoa</taxon>
        <taxon>Arthropoda</taxon>
        <taxon>Hexapoda</taxon>
        <taxon>Insecta</taxon>
        <taxon>Pterygota</taxon>
        <taxon>Neoptera</taxon>
        <taxon>Paraneoptera</taxon>
        <taxon>Hemiptera</taxon>
        <taxon>Auchenorrhyncha</taxon>
        <taxon>Cercopoidea</taxon>
        <taxon>Clastopteridae</taxon>
        <taxon>Clastoptera</taxon>
    </lineage>
</organism>
<dbReference type="EMBL" id="GEDC01004995">
    <property type="protein sequence ID" value="JAS32303.1"/>
    <property type="molecule type" value="Transcribed_RNA"/>
</dbReference>
<gene>
    <name evidence="5" type="ORF">g.36469</name>
    <name evidence="3" type="ORF">g.36472</name>
    <name evidence="4" type="ORF">g.36476</name>
    <name evidence="1" type="ORF">g.36479</name>
    <name evidence="2" type="ORF">g.36483</name>
</gene>
<evidence type="ECO:0000313" key="4">
    <source>
        <dbReference type="EMBL" id="JAS32303.1"/>
    </source>
</evidence>